<gene>
    <name evidence="2" type="ORF">B0T14DRAFT_432093</name>
</gene>
<evidence type="ECO:0000313" key="2">
    <source>
        <dbReference type="EMBL" id="KAK0620743.1"/>
    </source>
</evidence>
<accession>A0AA39WSF4</accession>
<dbReference type="InterPro" id="IPR016040">
    <property type="entry name" value="NAD(P)-bd_dom"/>
</dbReference>
<dbReference type="PANTHER" id="PTHR43162:SF1">
    <property type="entry name" value="PRESTALK A DIFFERENTIATION PROTEIN A"/>
    <property type="match status" value="1"/>
</dbReference>
<reference evidence="2" key="1">
    <citation type="submission" date="2023-06" db="EMBL/GenBank/DDBJ databases">
        <title>Genome-scale phylogeny and comparative genomics of the fungal order Sordariales.</title>
        <authorList>
            <consortium name="Lawrence Berkeley National Laboratory"/>
            <person name="Hensen N."/>
            <person name="Bonometti L."/>
            <person name="Westerberg I."/>
            <person name="Brannstrom I.O."/>
            <person name="Guillou S."/>
            <person name="Cros-Aarteil S."/>
            <person name="Calhoun S."/>
            <person name="Haridas S."/>
            <person name="Kuo A."/>
            <person name="Mondo S."/>
            <person name="Pangilinan J."/>
            <person name="Riley R."/>
            <person name="Labutti K."/>
            <person name="Andreopoulos B."/>
            <person name="Lipzen A."/>
            <person name="Chen C."/>
            <person name="Yanf M."/>
            <person name="Daum C."/>
            <person name="Ng V."/>
            <person name="Clum A."/>
            <person name="Steindorff A."/>
            <person name="Ohm R."/>
            <person name="Martin F."/>
            <person name="Silar P."/>
            <person name="Natvig D."/>
            <person name="Lalanne C."/>
            <person name="Gautier V."/>
            <person name="Ament-Velasquez S.L."/>
            <person name="Kruys A."/>
            <person name="Hutchinson M.I."/>
            <person name="Powell A.J."/>
            <person name="Barry K."/>
            <person name="Miller A.N."/>
            <person name="Grigoriev I.V."/>
            <person name="Debuchy R."/>
            <person name="Gladieux P."/>
            <person name="Thoren M.H."/>
            <person name="Johannesson H."/>
        </authorList>
    </citation>
    <scope>NUCLEOTIDE SEQUENCE</scope>
    <source>
        <strain evidence="2">CBS 606.72</strain>
    </source>
</reference>
<dbReference type="AlphaFoldDB" id="A0AA39WSF4"/>
<evidence type="ECO:0000259" key="1">
    <source>
        <dbReference type="Pfam" id="PF13460"/>
    </source>
</evidence>
<dbReference type="Pfam" id="PF13460">
    <property type="entry name" value="NAD_binding_10"/>
    <property type="match status" value="1"/>
</dbReference>
<dbReference type="Gene3D" id="3.90.25.10">
    <property type="entry name" value="UDP-galactose 4-epimerase, domain 1"/>
    <property type="match status" value="1"/>
</dbReference>
<proteinExistence type="predicted"/>
<protein>
    <recommendedName>
        <fullName evidence="1">NAD(P)-binding domain-containing protein</fullName>
    </recommendedName>
</protein>
<dbReference type="InterPro" id="IPR036291">
    <property type="entry name" value="NAD(P)-bd_dom_sf"/>
</dbReference>
<dbReference type="Gene3D" id="3.40.50.720">
    <property type="entry name" value="NAD(P)-binding Rossmann-like Domain"/>
    <property type="match status" value="1"/>
</dbReference>
<keyword evidence="3" id="KW-1185">Reference proteome</keyword>
<sequence length="297" mass="32566">MHITVAAASPRTAQATIRQLLADASAPTVKGIYRNLSRVPEEFKANPRFEAVQGDIEDAATLDFSGSDAVFVVEPPIGDERDTVKHTRDVSENIKGALKKAGVKRLVLLSSVGAQYSEGTGEILTNHTSEVVLKDAAPEVIFIRASYFMNTWIESVDTVKNEGFFYSVVTPSDFAWPQIAVEDIGEEATKELLSTSPLKASPYIFELHGPRFYSSIDTQKAFSEAAGKEVELRAVPKEGLLEFFGHFLGPVRAQTYVDMTLGFLPGGIIYEDPQPTGDVRKGKTELVDVFKAWFKDA</sequence>
<comment type="caution">
    <text evidence="2">The sequence shown here is derived from an EMBL/GenBank/DDBJ whole genome shotgun (WGS) entry which is preliminary data.</text>
</comment>
<feature type="domain" description="NAD(P)-binding" evidence="1">
    <location>
        <begin position="8"/>
        <end position="125"/>
    </location>
</feature>
<dbReference type="SUPFAM" id="SSF51735">
    <property type="entry name" value="NAD(P)-binding Rossmann-fold domains"/>
    <property type="match status" value="1"/>
</dbReference>
<dbReference type="Proteomes" id="UP001175000">
    <property type="component" value="Unassembled WGS sequence"/>
</dbReference>
<dbReference type="InterPro" id="IPR051604">
    <property type="entry name" value="Ergot_Alk_Oxidoreductase"/>
</dbReference>
<dbReference type="EMBL" id="JAULSU010000004">
    <property type="protein sequence ID" value="KAK0620743.1"/>
    <property type="molecule type" value="Genomic_DNA"/>
</dbReference>
<organism evidence="2 3">
    <name type="scientific">Immersiella caudata</name>
    <dbReference type="NCBI Taxonomy" id="314043"/>
    <lineage>
        <taxon>Eukaryota</taxon>
        <taxon>Fungi</taxon>
        <taxon>Dikarya</taxon>
        <taxon>Ascomycota</taxon>
        <taxon>Pezizomycotina</taxon>
        <taxon>Sordariomycetes</taxon>
        <taxon>Sordariomycetidae</taxon>
        <taxon>Sordariales</taxon>
        <taxon>Lasiosphaeriaceae</taxon>
        <taxon>Immersiella</taxon>
    </lineage>
</organism>
<evidence type="ECO:0000313" key="3">
    <source>
        <dbReference type="Proteomes" id="UP001175000"/>
    </source>
</evidence>
<name>A0AA39WSF4_9PEZI</name>
<dbReference type="PANTHER" id="PTHR43162">
    <property type="match status" value="1"/>
</dbReference>